<organism evidence="1 2">
    <name type="scientific">Micromonospora thermarum</name>
    <dbReference type="NCBI Taxonomy" id="2720024"/>
    <lineage>
        <taxon>Bacteria</taxon>
        <taxon>Bacillati</taxon>
        <taxon>Actinomycetota</taxon>
        <taxon>Actinomycetes</taxon>
        <taxon>Micromonosporales</taxon>
        <taxon>Micromonosporaceae</taxon>
        <taxon>Micromonospora</taxon>
    </lineage>
</organism>
<sequence>MTYHPHQLHAAAALASLRRAVSYLDVVRDALLITNPQPADAPARHRSAAALAAYDELLRAEKADRLVNQRAGIKPAGATPAPVNPALLDVEADLGPTVHHAVMLVASELRTHPLLCWSSLWVDIADSKWDGRCDYLAAALPAVSPALAREVHGDLDVLDRRLRGVVGLDADRWSLPGGPRCPACGQRRLQAQISSPYTAAWTVVCDNDACRCRGPLCACAMATRPIRVRHIWPADSPLVRVLLAGLHTAPSEQTAA</sequence>
<gene>
    <name evidence="1" type="ORF">HCJ94_17365</name>
</gene>
<evidence type="ECO:0000313" key="1">
    <source>
        <dbReference type="EMBL" id="NJP33703.1"/>
    </source>
</evidence>
<comment type="caution">
    <text evidence="1">The sequence shown here is derived from an EMBL/GenBank/DDBJ whole genome shotgun (WGS) entry which is preliminary data.</text>
</comment>
<name>A0ABX0Z8A0_9ACTN</name>
<accession>A0ABX0Z8A0</accession>
<keyword evidence="2" id="KW-1185">Reference proteome</keyword>
<dbReference type="Proteomes" id="UP000783871">
    <property type="component" value="Unassembled WGS sequence"/>
</dbReference>
<dbReference type="RefSeq" id="WP_168002073.1">
    <property type="nucleotide sequence ID" value="NZ_JAATEO010000018.1"/>
</dbReference>
<dbReference type="EMBL" id="JAATEO010000018">
    <property type="protein sequence ID" value="NJP33703.1"/>
    <property type="molecule type" value="Genomic_DNA"/>
</dbReference>
<protein>
    <submittedName>
        <fullName evidence="1">Uncharacterized protein</fullName>
    </submittedName>
</protein>
<reference evidence="1 2" key="1">
    <citation type="submission" date="2020-03" db="EMBL/GenBank/DDBJ databases">
        <title>WGS of actinomycetes isolated from Thailand.</title>
        <authorList>
            <person name="Thawai C."/>
        </authorList>
    </citation>
    <scope>NUCLEOTIDE SEQUENCE [LARGE SCALE GENOMIC DNA]</scope>
    <source>
        <strain evidence="1 2">HSS6-12</strain>
    </source>
</reference>
<evidence type="ECO:0000313" key="2">
    <source>
        <dbReference type="Proteomes" id="UP000783871"/>
    </source>
</evidence>
<proteinExistence type="predicted"/>